<dbReference type="GO" id="GO:0007051">
    <property type="term" value="P:spindle organization"/>
    <property type="evidence" value="ECO:0007669"/>
    <property type="project" value="InterPro"/>
</dbReference>
<keyword evidence="12" id="KW-1185">Reference proteome</keyword>
<feature type="region of interest" description="Disordered" evidence="10">
    <location>
        <begin position="122"/>
        <end position="142"/>
    </location>
</feature>
<feature type="compositionally biased region" description="Basic and acidic residues" evidence="10">
    <location>
        <begin position="649"/>
        <end position="666"/>
    </location>
</feature>
<feature type="region of interest" description="Disordered" evidence="10">
    <location>
        <begin position="569"/>
        <end position="624"/>
    </location>
</feature>
<feature type="compositionally biased region" description="Basic and acidic residues" evidence="10">
    <location>
        <begin position="336"/>
        <end position="350"/>
    </location>
</feature>
<evidence type="ECO:0000256" key="2">
    <source>
        <dbReference type="ARBA" id="ARBA00004300"/>
    </source>
</evidence>
<accession>A0A9Q1CJ83</accession>
<feature type="compositionally biased region" description="Polar residues" evidence="10">
    <location>
        <begin position="355"/>
        <end position="364"/>
    </location>
</feature>
<evidence type="ECO:0000256" key="8">
    <source>
        <dbReference type="ARBA" id="ARBA00024919"/>
    </source>
</evidence>
<feature type="compositionally biased region" description="Polar residues" evidence="10">
    <location>
        <begin position="269"/>
        <end position="286"/>
    </location>
</feature>
<evidence type="ECO:0000256" key="7">
    <source>
        <dbReference type="ARBA" id="ARBA00023273"/>
    </source>
</evidence>
<evidence type="ECO:0000256" key="4">
    <source>
        <dbReference type="ARBA" id="ARBA00013872"/>
    </source>
</evidence>
<evidence type="ECO:0000256" key="5">
    <source>
        <dbReference type="ARBA" id="ARBA00022490"/>
    </source>
</evidence>
<name>A0A9Q1CJ83_HOLLE</name>
<feature type="compositionally biased region" description="Basic and acidic residues" evidence="10">
    <location>
        <begin position="217"/>
        <end position="232"/>
    </location>
</feature>
<dbReference type="OrthoDB" id="8015657at2759"/>
<feature type="compositionally biased region" description="Basic and acidic residues" evidence="10">
    <location>
        <begin position="293"/>
        <end position="305"/>
    </location>
</feature>
<feature type="compositionally biased region" description="Polar residues" evidence="10">
    <location>
        <begin position="125"/>
        <end position="137"/>
    </location>
</feature>
<feature type="compositionally biased region" description="Low complexity" evidence="10">
    <location>
        <begin position="691"/>
        <end position="702"/>
    </location>
</feature>
<sequence length="826" mass="91862">MATDDVEYYTKVNKLQEFLKEKETKRMELDHQFNQFMRSDKRMSSSRAAKLQAYWQQVCENERKSQARNRELLQDFDRVEAHVAALAARTERLRLVQEQYQKRVDQKYPNWRQRYLEKINKRQTADSFSSSQTNDDSFGSYKLDNSRYRQQYQVNTQHDHLRSPAESPLQQQIPDIPIKSSYPTSEVTPAGSHHQKVDVMSPLDADGYLTVQPSKLSQKESEPFVISEDKHVPQKMSSSDITDRKPADSGLAAAQRQVTAPSFDVGHLQSMSGGDISSRTEPFSSASDEDSQEGEHREMEEVSQDFKEQLPIEENVNAPPSAEKDTDLVDLKQENNEGISDKIVGEEALARKPQPVSNSANLADTSDPAVSDSNEDIESDLSLPLSEDEAQPSPSPPVGSTLPEVQGPELTTDGFCHLIMSLEHVIERSQSEVNVYDGMKCSQEQKSCIAQDANAKMPLDGYDPLTMSHVLLQELPLLIQATPRGYILSDQVLKSDRPILEVTVRSAITTNALPYWDQTLKHMVFLVKKGLFECQEIAEIVAPLMVAKDSIMIKKAVEVVTNLLEEAVEEPTLDESSITQTSMEETPASPEKDKRPVKPEKVPPLNLDESGEKKASSSEDEDSFFDQAVPLKETDAYKQMLQSAQSAKSSKENQETGKVGQMKDEESLMAELEENSSQEDGEEIEEAARLSTPPTSGRSSGGRQKRNVLSSLGGSGMFGLGNPDDAKDEKKSPQAGAELNRSGEMSSPDKSDIVSSASETPRESGGYVPSAMDNSLKSSGRKSDALQRSSAFWGEESDLDEFESEMSVPMGTGNLEDEKDDFDFYD</sequence>
<keyword evidence="6" id="KW-0206">Cytoskeleton</keyword>
<dbReference type="EMBL" id="JAIZAY010000003">
    <property type="protein sequence ID" value="KAJ8045951.1"/>
    <property type="molecule type" value="Genomic_DNA"/>
</dbReference>
<feature type="region of interest" description="Disordered" evidence="10">
    <location>
        <begin position="336"/>
        <end position="407"/>
    </location>
</feature>
<feature type="region of interest" description="Disordered" evidence="10">
    <location>
        <begin position="214"/>
        <end position="305"/>
    </location>
</feature>
<feature type="compositionally biased region" description="Polar residues" evidence="10">
    <location>
        <begin position="574"/>
        <end position="584"/>
    </location>
</feature>
<feature type="compositionally biased region" description="Acidic residues" evidence="10">
    <location>
        <begin position="667"/>
        <end position="685"/>
    </location>
</feature>
<protein>
    <recommendedName>
        <fullName evidence="4">Centrosomal protein kizuna</fullName>
    </recommendedName>
    <alternativeName>
        <fullName evidence="9">Polo-like kinase 1 substrate 1</fullName>
    </alternativeName>
</protein>
<comment type="function">
    <text evidence="8">Centrosomal protein required for establishing a robust mitotic centrosome architecture that can endure the forces that converge on the centrosomes during spindle formation. Required for stabilizing the expanded pericentriolar material around the centriole.</text>
</comment>
<evidence type="ECO:0000256" key="10">
    <source>
        <dbReference type="SAM" id="MobiDB-lite"/>
    </source>
</evidence>
<dbReference type="PANTHER" id="PTHR16299:SF2">
    <property type="entry name" value="CENTROSOMAL PROTEIN KIZUNA"/>
    <property type="match status" value="1"/>
</dbReference>
<evidence type="ECO:0000256" key="3">
    <source>
        <dbReference type="ARBA" id="ARBA00010767"/>
    </source>
</evidence>
<comment type="caution">
    <text evidence="11">The sequence shown here is derived from an EMBL/GenBank/DDBJ whole genome shotgun (WGS) entry which is preliminary data.</text>
</comment>
<dbReference type="Proteomes" id="UP001152320">
    <property type="component" value="Chromosome 3"/>
</dbReference>
<comment type="subcellular location">
    <subcellularLocation>
        <location evidence="1">Cytoplasm</location>
        <location evidence="1">Cytoskeleton</location>
        <location evidence="1">Cilium basal body</location>
    </subcellularLocation>
    <subcellularLocation>
        <location evidence="2">Cytoplasm</location>
        <location evidence="2">Cytoskeleton</location>
        <location evidence="2">Microtubule organizing center</location>
        <location evidence="2">Centrosome</location>
    </subcellularLocation>
</comment>
<evidence type="ECO:0000256" key="9">
    <source>
        <dbReference type="ARBA" id="ARBA00031153"/>
    </source>
</evidence>
<feature type="compositionally biased region" description="Acidic residues" evidence="10">
    <location>
        <begin position="795"/>
        <end position="804"/>
    </location>
</feature>
<gene>
    <name evidence="11" type="ORF">HOLleu_09076</name>
</gene>
<feature type="region of interest" description="Disordered" evidence="10">
    <location>
        <begin position="156"/>
        <end position="197"/>
    </location>
</feature>
<keyword evidence="5" id="KW-0963">Cytoplasm</keyword>
<evidence type="ECO:0000256" key="1">
    <source>
        <dbReference type="ARBA" id="ARBA00004120"/>
    </source>
</evidence>
<evidence type="ECO:0000256" key="6">
    <source>
        <dbReference type="ARBA" id="ARBA00023212"/>
    </source>
</evidence>
<feature type="compositionally biased region" description="Basic and acidic residues" evidence="10">
    <location>
        <begin position="590"/>
        <end position="601"/>
    </location>
</feature>
<comment type="similarity">
    <text evidence="3">Belongs to the kizuna family.</text>
</comment>
<organism evidence="11 12">
    <name type="scientific">Holothuria leucospilota</name>
    <name type="common">Black long sea cucumber</name>
    <name type="synonym">Mertensiothuria leucospilota</name>
    <dbReference type="NCBI Taxonomy" id="206669"/>
    <lineage>
        <taxon>Eukaryota</taxon>
        <taxon>Metazoa</taxon>
        <taxon>Echinodermata</taxon>
        <taxon>Eleutherozoa</taxon>
        <taxon>Echinozoa</taxon>
        <taxon>Holothuroidea</taxon>
        <taxon>Aspidochirotacea</taxon>
        <taxon>Aspidochirotida</taxon>
        <taxon>Holothuriidae</taxon>
        <taxon>Holothuria</taxon>
    </lineage>
</organism>
<feature type="compositionally biased region" description="Acidic residues" evidence="10">
    <location>
        <begin position="815"/>
        <end position="826"/>
    </location>
</feature>
<dbReference type="PANTHER" id="PTHR16299">
    <property type="entry name" value="CENTROSOMAL PROTEIN KIZUNA"/>
    <property type="match status" value="1"/>
</dbReference>
<feature type="region of interest" description="Disordered" evidence="10">
    <location>
        <begin position="640"/>
        <end position="826"/>
    </location>
</feature>
<dbReference type="GO" id="GO:0005813">
    <property type="term" value="C:centrosome"/>
    <property type="evidence" value="ECO:0007669"/>
    <property type="project" value="UniProtKB-SubCell"/>
</dbReference>
<keyword evidence="7" id="KW-0966">Cell projection</keyword>
<proteinExistence type="inferred from homology"/>
<dbReference type="AlphaFoldDB" id="A0A9Q1CJ83"/>
<evidence type="ECO:0000313" key="11">
    <source>
        <dbReference type="EMBL" id="KAJ8045951.1"/>
    </source>
</evidence>
<reference evidence="11" key="1">
    <citation type="submission" date="2021-10" db="EMBL/GenBank/DDBJ databases">
        <title>Tropical sea cucumber genome reveals ecological adaptation and Cuvierian tubules defense mechanism.</title>
        <authorList>
            <person name="Chen T."/>
        </authorList>
    </citation>
    <scope>NUCLEOTIDE SEQUENCE</scope>
    <source>
        <strain evidence="11">Nanhai2018</strain>
        <tissue evidence="11">Muscle</tissue>
    </source>
</reference>
<dbReference type="InterPro" id="IPR026742">
    <property type="entry name" value="Centrosomal_kizuma"/>
</dbReference>
<evidence type="ECO:0000313" key="12">
    <source>
        <dbReference type="Proteomes" id="UP001152320"/>
    </source>
</evidence>